<feature type="compositionally biased region" description="Low complexity" evidence="8">
    <location>
        <begin position="964"/>
        <end position="1004"/>
    </location>
</feature>
<dbReference type="Gene3D" id="3.10.20.360">
    <property type="entry name" value="CKK domain"/>
    <property type="match status" value="1"/>
</dbReference>
<feature type="region of interest" description="Disordered" evidence="8">
    <location>
        <begin position="238"/>
        <end position="272"/>
    </location>
</feature>
<dbReference type="Pfam" id="PF17095">
    <property type="entry name" value="CAMSAP_CC1"/>
    <property type="match status" value="1"/>
</dbReference>
<evidence type="ECO:0000259" key="10">
    <source>
        <dbReference type="PROSITE" id="PS51508"/>
    </source>
</evidence>
<feature type="compositionally biased region" description="Basic residues" evidence="8">
    <location>
        <begin position="1318"/>
        <end position="1330"/>
    </location>
</feature>
<feature type="compositionally biased region" description="Low complexity" evidence="8">
    <location>
        <begin position="1667"/>
        <end position="1691"/>
    </location>
</feature>
<dbReference type="SUPFAM" id="SSF50346">
    <property type="entry name" value="PRC-barrel domain"/>
    <property type="match status" value="1"/>
</dbReference>
<feature type="compositionally biased region" description="Basic and acidic residues" evidence="8">
    <location>
        <begin position="489"/>
        <end position="505"/>
    </location>
</feature>
<feature type="region of interest" description="Disordered" evidence="8">
    <location>
        <begin position="489"/>
        <end position="535"/>
    </location>
</feature>
<evidence type="ECO:0000256" key="4">
    <source>
        <dbReference type="ARBA" id="ARBA00023054"/>
    </source>
</evidence>
<dbReference type="Pfam" id="PF25532">
    <property type="entry name" value="CH_CAMSAP2_N"/>
    <property type="match status" value="1"/>
</dbReference>
<feature type="domain" description="Calponin-homology (CH)" evidence="9">
    <location>
        <begin position="233"/>
        <end position="360"/>
    </location>
</feature>
<feature type="coiled-coil region" evidence="7">
    <location>
        <begin position="799"/>
        <end position="830"/>
    </location>
</feature>
<dbReference type="GO" id="GO:0036449">
    <property type="term" value="C:microtubule minus-end"/>
    <property type="evidence" value="ECO:0007669"/>
    <property type="project" value="TreeGrafter"/>
</dbReference>
<dbReference type="Pfam" id="PF08683">
    <property type="entry name" value="CAMSAP_CKK"/>
    <property type="match status" value="1"/>
</dbReference>
<feature type="region of interest" description="Disordered" evidence="8">
    <location>
        <begin position="771"/>
        <end position="791"/>
    </location>
</feature>
<dbReference type="PROSITE" id="PS50021">
    <property type="entry name" value="CH"/>
    <property type="match status" value="1"/>
</dbReference>
<comment type="domain">
    <text evidence="6">The CKK domain binds microtubules.</text>
</comment>
<feature type="compositionally biased region" description="Basic and acidic residues" evidence="8">
    <location>
        <begin position="1491"/>
        <end position="1504"/>
    </location>
</feature>
<dbReference type="Pfam" id="PF11971">
    <property type="entry name" value="CAMSAP_CH"/>
    <property type="match status" value="1"/>
</dbReference>
<feature type="domain" description="CKK" evidence="10">
    <location>
        <begin position="1725"/>
        <end position="1859"/>
    </location>
</feature>
<evidence type="ECO:0000259" key="9">
    <source>
        <dbReference type="PROSITE" id="PS50021"/>
    </source>
</evidence>
<dbReference type="InterPro" id="IPR001715">
    <property type="entry name" value="CH_dom"/>
</dbReference>
<dbReference type="OrthoDB" id="2125658at2759"/>
<keyword evidence="4 7" id="KW-0175">Coiled coil</keyword>
<feature type="compositionally biased region" description="Pro residues" evidence="8">
    <location>
        <begin position="1034"/>
        <end position="1049"/>
    </location>
</feature>
<feature type="compositionally biased region" description="Basic and acidic residues" evidence="8">
    <location>
        <begin position="1344"/>
        <end position="1399"/>
    </location>
</feature>
<feature type="region of interest" description="Disordered" evidence="8">
    <location>
        <begin position="1491"/>
        <end position="1555"/>
    </location>
</feature>
<keyword evidence="12" id="KW-1185">Reference proteome</keyword>
<protein>
    <recommendedName>
        <fullName evidence="13">Patronin</fullName>
    </recommendedName>
</protein>
<feature type="compositionally biased region" description="Polar residues" evidence="8">
    <location>
        <begin position="1637"/>
        <end position="1647"/>
    </location>
</feature>
<feature type="compositionally biased region" description="Low complexity" evidence="8">
    <location>
        <begin position="1152"/>
        <end position="1162"/>
    </location>
</feature>
<evidence type="ECO:0000313" key="12">
    <source>
        <dbReference type="Proteomes" id="UP001152888"/>
    </source>
</evidence>
<feature type="compositionally biased region" description="Basic and acidic residues" evidence="8">
    <location>
        <begin position="1420"/>
        <end position="1430"/>
    </location>
</feature>
<feature type="compositionally biased region" description="Basic residues" evidence="8">
    <location>
        <begin position="1512"/>
        <end position="1526"/>
    </location>
</feature>
<evidence type="ECO:0000256" key="7">
    <source>
        <dbReference type="SAM" id="Coils"/>
    </source>
</evidence>
<feature type="region of interest" description="Disordered" evidence="8">
    <location>
        <begin position="1580"/>
        <end position="1698"/>
    </location>
</feature>
<dbReference type="InterPro" id="IPR011033">
    <property type="entry name" value="PRC_barrel-like_sf"/>
</dbReference>
<evidence type="ECO:0000256" key="2">
    <source>
        <dbReference type="ARBA" id="ARBA00022490"/>
    </source>
</evidence>
<dbReference type="GO" id="GO:0030507">
    <property type="term" value="F:spectrin binding"/>
    <property type="evidence" value="ECO:0007669"/>
    <property type="project" value="InterPro"/>
</dbReference>
<feature type="compositionally biased region" description="Polar residues" evidence="8">
    <location>
        <begin position="1596"/>
        <end position="1605"/>
    </location>
</feature>
<dbReference type="InterPro" id="IPR022613">
    <property type="entry name" value="CH_CAMSAP_2"/>
</dbReference>
<feature type="compositionally biased region" description="Basic and acidic residues" evidence="8">
    <location>
        <begin position="1200"/>
        <end position="1209"/>
    </location>
</feature>
<dbReference type="PROSITE" id="PS51508">
    <property type="entry name" value="CKK"/>
    <property type="match status" value="1"/>
</dbReference>
<feature type="compositionally biased region" description="Low complexity" evidence="8">
    <location>
        <begin position="771"/>
        <end position="780"/>
    </location>
</feature>
<dbReference type="PANTHER" id="PTHR21595:SF0">
    <property type="entry name" value="PATRONIN"/>
    <property type="match status" value="1"/>
</dbReference>
<dbReference type="EMBL" id="CAKOFQ010007637">
    <property type="protein sequence ID" value="CAH2005383.1"/>
    <property type="molecule type" value="Genomic_DNA"/>
</dbReference>
<evidence type="ECO:0000256" key="5">
    <source>
        <dbReference type="ARBA" id="ARBA00023212"/>
    </source>
</evidence>
<dbReference type="GO" id="GO:0031175">
    <property type="term" value="P:neuron projection development"/>
    <property type="evidence" value="ECO:0007669"/>
    <property type="project" value="InterPro"/>
</dbReference>
<organism evidence="11 12">
    <name type="scientific">Acanthoscelides obtectus</name>
    <name type="common">Bean weevil</name>
    <name type="synonym">Bruchus obtectus</name>
    <dbReference type="NCBI Taxonomy" id="200917"/>
    <lineage>
        <taxon>Eukaryota</taxon>
        <taxon>Metazoa</taxon>
        <taxon>Ecdysozoa</taxon>
        <taxon>Arthropoda</taxon>
        <taxon>Hexapoda</taxon>
        <taxon>Insecta</taxon>
        <taxon>Pterygota</taxon>
        <taxon>Neoptera</taxon>
        <taxon>Endopterygota</taxon>
        <taxon>Coleoptera</taxon>
        <taxon>Polyphaga</taxon>
        <taxon>Cucujiformia</taxon>
        <taxon>Chrysomeloidea</taxon>
        <taxon>Chrysomelidae</taxon>
        <taxon>Bruchinae</taxon>
        <taxon>Bruchini</taxon>
        <taxon>Acanthoscelides</taxon>
    </lineage>
</organism>
<dbReference type="GO" id="GO:0031122">
    <property type="term" value="P:cytoplasmic microtubule organization"/>
    <property type="evidence" value="ECO:0007669"/>
    <property type="project" value="TreeGrafter"/>
</dbReference>
<accession>A0A9P0LY05</accession>
<dbReference type="Proteomes" id="UP001152888">
    <property type="component" value="Unassembled WGS sequence"/>
</dbReference>
<evidence type="ECO:0000256" key="1">
    <source>
        <dbReference type="ARBA" id="ARBA00004245"/>
    </source>
</evidence>
<dbReference type="PANTHER" id="PTHR21595">
    <property type="entry name" value="PATRONIN"/>
    <property type="match status" value="1"/>
</dbReference>
<evidence type="ECO:0008006" key="13">
    <source>
        <dbReference type="Google" id="ProtNLM"/>
    </source>
</evidence>
<feature type="compositionally biased region" description="Basic and acidic residues" evidence="8">
    <location>
        <begin position="1439"/>
        <end position="1475"/>
    </location>
</feature>
<dbReference type="InterPro" id="IPR032940">
    <property type="entry name" value="CAMSAP"/>
</dbReference>
<reference evidence="11" key="1">
    <citation type="submission" date="2022-03" db="EMBL/GenBank/DDBJ databases">
        <authorList>
            <person name="Sayadi A."/>
        </authorList>
    </citation>
    <scope>NUCLEOTIDE SEQUENCE</scope>
</reference>
<evidence type="ECO:0000313" key="11">
    <source>
        <dbReference type="EMBL" id="CAH2005383.1"/>
    </source>
</evidence>
<feature type="region of interest" description="Disordered" evidence="8">
    <location>
        <begin position="964"/>
        <end position="1475"/>
    </location>
</feature>
<dbReference type="InterPro" id="IPR031372">
    <property type="entry name" value="CAMSAP_CC1"/>
</dbReference>
<feature type="compositionally biased region" description="Polar residues" evidence="8">
    <location>
        <begin position="1163"/>
        <end position="1187"/>
    </location>
</feature>
<evidence type="ECO:0000256" key="3">
    <source>
        <dbReference type="ARBA" id="ARBA00022701"/>
    </source>
</evidence>
<name>A0A9P0LY05_ACAOB</name>
<dbReference type="InterPro" id="IPR014797">
    <property type="entry name" value="CKK_CAMSAP"/>
</dbReference>
<evidence type="ECO:0000256" key="8">
    <source>
        <dbReference type="SAM" id="MobiDB-lite"/>
    </source>
</evidence>
<sequence>MIRSSPDWMWVVDANPLEIARCKRNMGKMKMTKVYKQRRYSGVSDRNHRPVVLALLKRVQAKQRASMKWLLSKAFNNKVPDNLKEPFYRDHENQEHLKPQLAGGLANCELYCSALANIYSDPGYNNLNHSAILQTLARKGVLEPSDDANRNLTETTLIQTNPLRMAAHMAVIDHLMRLYAREVATPERVQAAAQRFVGDRGAELHVQSDDPEQLLLAWVGGACVALTERLNQEAGQNGMAKMVNGGGDAGDELKSQSTPARPPTSPPTDLRDLSGGRRLCALLACYCPQELRWADAKNGCGQAPPSVQDSLHNIRLVKETCSRCLLGAGRDVFHVQPEDIVYMRSSMKQNLVVLLADLFNVLEINPAKCVQYPGMDPANHEGTSTLTQCNLHGVTHKRNLLQTVMVPIPDLRQGIDDPDDPTAFQVSRSTLSHLPLRKTNSLQQSMSDMTEDSLRRGSEESFVVHRGKNIPTLKSVVNDEPLIPARLKVSKEKHNNDSKADERGEIAAGRPSNWEENRKSTYAGRRSRRNSMSEDSQLTIENFGGSQDNLNFIGRNPDKEVAVHIGRKTSVPTYPVEKNSPLRSTLQDARGSFTLGYDDDYTADSNEKKEVTVPITRKISAPSFPVENLPLRSSLQDARGSFQLGYDDFTTGECDEKQDNGNEKAMARLKRQLSSDDIAAIRRGQNSLVGQEVAVGKENVIRDLVDGEMSKRMSFADLGKQKVLNENRGIQLVYMNDKEEYPSKSSFLNKVGSTNGNEKKTTFATLPNTTTWQQQSTQQQLGENKLEETSPSNVMTVQLNDIRMKLEEKRRHIENEKRRMEVAMNKQRQKVGKAAFLQAVAKGRGNLLKSAEAESNNGQPSNGNSNVSSTVEPKPQRPFSLQEIGDDVTHLERKWADENQPYVETRRTPDLENMDLETYQQSIAQMNSSLHDLQSDMQRLATQQSQLQQQTLIAQQQRQIQQLQQQYQSLHPPPQRQQYAPPQQTYQPPQQVYQQPVQQGYAPPLQSSASAPHIPASYHPPTAAPPQQQFFLHDPPPAAPMSPQPPPPQRRTWAQSAPVQVPQPELRTWGRAPAVNDRGGSAGAGFLLHDTSDRYDQQQQRYHQSEPRYGDSPRYSESPRYAAAENSTRYQNGDGGGDDRALRHSNSFTLSQQHLQQQQQQHFGTSHSTPTASPQHRNIHRQISQLLDESKRTPVSLQHMDSRDREPPQRKSSVTHAPIPAPSADDMEPQNISFIGTPSADKLSEGLSRLNITSGSRTYRIPSPTRPPPITRSSFHQPSPSPPNVEAQIPPVEVTSLDGDPSNQKGFYISFDDDSGPRRPKPPLRQKRMSPKKERSYVESAEETYERKEDMERMEKKQLERELQEERTRRDEDARRQMLIEQEREKLRAKREASQERQKVNAASAIIIGNELSNPDPDLDYERERKKEKIMLLSLQRRQRQEEAKARKEAEAQERREREKQKEEERARKKEEREARRQAILEQYKLKKAIEEAEREGKTLDRSELSSLKPTPKMRPKASTRPRPKTIHIDSGSVQMAEGMSSRGKKGSTSNLTAYTPSTMKRDYFRGSQDSLADRSMSTSMLYKDSPDDSRGVSPCHSSNQTLGRRSSYKTSRDPSPAQVRGRPKYTAYQNFKGRKSSSMMNLYGSSTDHDGATGGYRYGDTDSGLGRATPPRRAPSPGGARHLPSPSGPGSLPGGFVSRAARRTFDDGASDISSTPSSMMDYNGPRLYKQPATKSNRSIMLNAVEYCVFPGVVNREAKRRVLEEINRSESKHFLVLFRDAGCQFRALYSYCPEREEILKLYGTGPRQVNDKMFDKFFKYNSGGKCFSQVHTKHLSVTIDAFTIHNSLWQGKKVNLPNKKDMALVI</sequence>
<proteinExistence type="inferred from homology"/>
<keyword evidence="5" id="KW-0206">Cytoskeleton</keyword>
<feature type="compositionally biased region" description="Low complexity" evidence="8">
    <location>
        <begin position="855"/>
        <end position="869"/>
    </location>
</feature>
<gene>
    <name evidence="11" type="ORF">ACAOBT_LOCUS28515</name>
</gene>
<dbReference type="GO" id="GO:0007026">
    <property type="term" value="P:negative regulation of microtubule depolymerization"/>
    <property type="evidence" value="ECO:0007669"/>
    <property type="project" value="TreeGrafter"/>
</dbReference>
<feature type="region of interest" description="Disordered" evidence="8">
    <location>
        <begin position="851"/>
        <end position="879"/>
    </location>
</feature>
<comment type="caution">
    <text evidence="11">The sequence shown here is derived from an EMBL/GenBank/DDBJ whole genome shotgun (WGS) entry which is preliminary data.</text>
</comment>
<dbReference type="InterPro" id="IPR038209">
    <property type="entry name" value="CKK_dom_sf"/>
</dbReference>
<dbReference type="SMART" id="SM01051">
    <property type="entry name" value="CAMSAP_CKK"/>
    <property type="match status" value="1"/>
</dbReference>
<dbReference type="FunFam" id="3.10.20.360:FF:000002">
    <property type="entry name" value="Patronin, isoform M"/>
    <property type="match status" value="1"/>
</dbReference>
<dbReference type="GO" id="GO:0051011">
    <property type="term" value="F:microtubule minus-end binding"/>
    <property type="evidence" value="ECO:0007669"/>
    <property type="project" value="TreeGrafter"/>
</dbReference>
<dbReference type="InterPro" id="IPR058042">
    <property type="entry name" value="CAMSAP_N"/>
</dbReference>
<dbReference type="GO" id="GO:0005516">
    <property type="term" value="F:calmodulin binding"/>
    <property type="evidence" value="ECO:0007669"/>
    <property type="project" value="InterPro"/>
</dbReference>
<keyword evidence="3 6" id="KW-0493">Microtubule</keyword>
<keyword evidence="2" id="KW-0963">Cytoplasm</keyword>
<comment type="subcellular location">
    <subcellularLocation>
        <location evidence="1">Cytoplasm</location>
        <location evidence="1">Cytoskeleton</location>
    </subcellularLocation>
</comment>
<comment type="similarity">
    <text evidence="6">Belongs to the CAMSAP1 family.</text>
</comment>
<evidence type="ECO:0000256" key="6">
    <source>
        <dbReference type="PROSITE-ProRule" id="PRU00841"/>
    </source>
</evidence>